<dbReference type="Gene3D" id="1.10.150.130">
    <property type="match status" value="1"/>
</dbReference>
<dbReference type="InterPro" id="IPR011010">
    <property type="entry name" value="DNA_brk_join_enz"/>
</dbReference>
<dbReference type="InterPro" id="IPR004107">
    <property type="entry name" value="Integrase_SAM-like_N"/>
</dbReference>
<dbReference type="InterPro" id="IPR002104">
    <property type="entry name" value="Integrase_catalytic"/>
</dbReference>
<keyword evidence="4" id="KW-0233">DNA recombination</keyword>
<accession>A0A1V4DF85</accession>
<evidence type="ECO:0000256" key="1">
    <source>
        <dbReference type="ARBA" id="ARBA00008857"/>
    </source>
</evidence>
<evidence type="ECO:0000259" key="5">
    <source>
        <dbReference type="PROSITE" id="PS51898"/>
    </source>
</evidence>
<dbReference type="InterPro" id="IPR050808">
    <property type="entry name" value="Phage_Integrase"/>
</dbReference>
<dbReference type="Pfam" id="PF14659">
    <property type="entry name" value="Phage_int_SAM_3"/>
    <property type="match status" value="1"/>
</dbReference>
<comment type="caution">
    <text evidence="6">The sequence shown here is derived from an EMBL/GenBank/DDBJ whole genome shotgun (WGS) entry which is preliminary data.</text>
</comment>
<evidence type="ECO:0000256" key="3">
    <source>
        <dbReference type="ARBA" id="ARBA00023125"/>
    </source>
</evidence>
<protein>
    <recommendedName>
        <fullName evidence="5">Tyr recombinase domain-containing protein</fullName>
    </recommendedName>
</protein>
<dbReference type="PROSITE" id="PS51898">
    <property type="entry name" value="TYR_RECOMBINASE"/>
    <property type="match status" value="1"/>
</dbReference>
<dbReference type="RefSeq" id="WP_079345279.1">
    <property type="nucleotide sequence ID" value="NZ_MVAB01000001.1"/>
</dbReference>
<dbReference type="Proteomes" id="UP000189970">
    <property type="component" value="Unassembled WGS sequence"/>
</dbReference>
<evidence type="ECO:0000256" key="4">
    <source>
        <dbReference type="ARBA" id="ARBA00023172"/>
    </source>
</evidence>
<evidence type="ECO:0000256" key="2">
    <source>
        <dbReference type="ARBA" id="ARBA00022908"/>
    </source>
</evidence>
<keyword evidence="7" id="KW-1185">Reference proteome</keyword>
<proteinExistence type="inferred from homology"/>
<dbReference type="Pfam" id="PF00589">
    <property type="entry name" value="Phage_integrase"/>
    <property type="match status" value="1"/>
</dbReference>
<dbReference type="Gene3D" id="1.10.443.10">
    <property type="entry name" value="Intergrase catalytic core"/>
    <property type="match status" value="1"/>
</dbReference>
<name>A0A1V4DF85_9ENTE</name>
<dbReference type="EMBL" id="MVAB01000001">
    <property type="protein sequence ID" value="OPF87081.1"/>
    <property type="molecule type" value="Genomic_DNA"/>
</dbReference>
<dbReference type="GO" id="GO:0003677">
    <property type="term" value="F:DNA binding"/>
    <property type="evidence" value="ECO:0007669"/>
    <property type="project" value="UniProtKB-KW"/>
</dbReference>
<dbReference type="AlphaFoldDB" id="A0A1V4DF85"/>
<feature type="domain" description="Tyr recombinase" evidence="5">
    <location>
        <begin position="200"/>
        <end position="407"/>
    </location>
</feature>
<dbReference type="InterPro" id="IPR013762">
    <property type="entry name" value="Integrase-like_cat_sf"/>
</dbReference>
<dbReference type="GO" id="GO:0006310">
    <property type="term" value="P:DNA recombination"/>
    <property type="evidence" value="ECO:0007669"/>
    <property type="project" value="UniProtKB-KW"/>
</dbReference>
<dbReference type="SUPFAM" id="SSF56349">
    <property type="entry name" value="DNA breaking-rejoining enzymes"/>
    <property type="match status" value="1"/>
</dbReference>
<gene>
    <name evidence="6" type="ORF">BW731_02105</name>
</gene>
<dbReference type="CDD" id="cd01189">
    <property type="entry name" value="INT_ICEBs1_C_like"/>
    <property type="match status" value="1"/>
</dbReference>
<dbReference type="PANTHER" id="PTHR30629">
    <property type="entry name" value="PROPHAGE INTEGRASE"/>
    <property type="match status" value="1"/>
</dbReference>
<keyword evidence="3" id="KW-0238">DNA-binding</keyword>
<dbReference type="InterPro" id="IPR010998">
    <property type="entry name" value="Integrase_recombinase_N"/>
</dbReference>
<evidence type="ECO:0000313" key="6">
    <source>
        <dbReference type="EMBL" id="OPF87081.1"/>
    </source>
</evidence>
<dbReference type="GO" id="GO:0015074">
    <property type="term" value="P:DNA integration"/>
    <property type="evidence" value="ECO:0007669"/>
    <property type="project" value="UniProtKB-KW"/>
</dbReference>
<evidence type="ECO:0000313" key="7">
    <source>
        <dbReference type="Proteomes" id="UP000189970"/>
    </source>
</evidence>
<keyword evidence="2" id="KW-0229">DNA integration</keyword>
<dbReference type="PANTHER" id="PTHR30629:SF2">
    <property type="entry name" value="PROPHAGE INTEGRASE INTS-RELATED"/>
    <property type="match status" value="1"/>
</dbReference>
<comment type="similarity">
    <text evidence="1">Belongs to the 'phage' integrase family.</text>
</comment>
<sequence length="412" mass="47927">MSEKLVIGTKFNGISKVSKSKYVFRFRKKAESRGGKFYTETKTVNNSGGVAVVKSIYNKWKKGVEERFEQEQLDFENNELVSDSNILFSELANLWFENQVIAKDIAMSTLSSQKEILDRIVKSYPEFGKKKVKLITGIDCNNVKQKIVSRKIRGRNVSTDTVYKYIVAIEKVFEFAKNGLKIIKLNPMANLNVRPKYNLNKTNILSEEELKIVLRELHKLPDHLQLFFNISILTGMRRGEVCGLEYPNINFEEKNIIVKQSLSNDKIYNEGYEFKSTKNGLSRRVPLFYDLEYLLNDYEINHGFPSWIDKDEVARRLIVAYPDGSPYKIQYYSKEWAKFCKVLVKEKKISKEPTLRDLRKAYLTLLMREKKVSPNLVKEIAGHQKVQTTLDYYIDDDNSKEIAELSNTYIFS</sequence>
<organism evidence="6 7">
    <name type="scientific">Vagococcus martis</name>
    <dbReference type="NCBI Taxonomy" id="1768210"/>
    <lineage>
        <taxon>Bacteria</taxon>
        <taxon>Bacillati</taxon>
        <taxon>Bacillota</taxon>
        <taxon>Bacilli</taxon>
        <taxon>Lactobacillales</taxon>
        <taxon>Enterococcaceae</taxon>
        <taxon>Vagococcus</taxon>
    </lineage>
</organism>
<reference evidence="6 7" key="1">
    <citation type="submission" date="2017-02" db="EMBL/GenBank/DDBJ databases">
        <title>Vagococcus cremeus sp. nov., isolated from the small intestine of a marten, Martes flavigula.</title>
        <authorList>
            <person name="Tak E.J."/>
            <person name="Bae J.-W."/>
        </authorList>
    </citation>
    <scope>NUCLEOTIDE SEQUENCE [LARGE SCALE GENOMIC DNA]</scope>
    <source>
        <strain evidence="6 7">D7T301</strain>
    </source>
</reference>